<organism evidence="2 3">
    <name type="scientific">Penicillium roqueforti (strain FM164)</name>
    <dbReference type="NCBI Taxonomy" id="1365484"/>
    <lineage>
        <taxon>Eukaryota</taxon>
        <taxon>Fungi</taxon>
        <taxon>Dikarya</taxon>
        <taxon>Ascomycota</taxon>
        <taxon>Pezizomycotina</taxon>
        <taxon>Eurotiomycetes</taxon>
        <taxon>Eurotiomycetidae</taxon>
        <taxon>Eurotiales</taxon>
        <taxon>Aspergillaceae</taxon>
        <taxon>Penicillium</taxon>
    </lineage>
</organism>
<protein>
    <submittedName>
        <fullName evidence="2">Genomic scaffold, ProqFM164S03</fullName>
    </submittedName>
</protein>
<dbReference type="EMBL" id="HG792017">
    <property type="protein sequence ID" value="CDM34646.1"/>
    <property type="molecule type" value="Genomic_DNA"/>
</dbReference>
<dbReference type="OrthoDB" id="5386595at2759"/>
<evidence type="ECO:0000313" key="2">
    <source>
        <dbReference type="EMBL" id="CDM34646.1"/>
    </source>
</evidence>
<evidence type="ECO:0000313" key="3">
    <source>
        <dbReference type="Proteomes" id="UP000030686"/>
    </source>
</evidence>
<feature type="compositionally biased region" description="Acidic residues" evidence="1">
    <location>
        <begin position="102"/>
        <end position="117"/>
    </location>
</feature>
<evidence type="ECO:0000256" key="1">
    <source>
        <dbReference type="SAM" id="MobiDB-lite"/>
    </source>
</evidence>
<reference evidence="2" key="1">
    <citation type="journal article" date="2014" name="Nat. Commun.">
        <title>Multiple recent horizontal transfers of a large genomic region in cheese making fungi.</title>
        <authorList>
            <person name="Cheeseman K."/>
            <person name="Ropars J."/>
            <person name="Renault P."/>
            <person name="Dupont J."/>
            <person name="Gouzy J."/>
            <person name="Branca A."/>
            <person name="Abraham A.L."/>
            <person name="Ceppi M."/>
            <person name="Conseiller E."/>
            <person name="Debuchy R."/>
            <person name="Malagnac F."/>
            <person name="Goarin A."/>
            <person name="Silar P."/>
            <person name="Lacoste S."/>
            <person name="Sallet E."/>
            <person name="Bensimon A."/>
            <person name="Giraud T."/>
            <person name="Brygoo Y."/>
        </authorList>
    </citation>
    <scope>NUCLEOTIDE SEQUENCE [LARGE SCALE GENOMIC DNA]</scope>
    <source>
        <strain evidence="2">FM164</strain>
    </source>
</reference>
<accession>W6QF05</accession>
<keyword evidence="3" id="KW-1185">Reference proteome</keyword>
<gene>
    <name evidence="2" type="ORF">PROQFM164_S03g001370</name>
</gene>
<name>W6QF05_PENRF</name>
<feature type="region of interest" description="Disordered" evidence="1">
    <location>
        <begin position="92"/>
        <end position="125"/>
    </location>
</feature>
<dbReference type="AlphaFoldDB" id="W6QF05"/>
<proteinExistence type="predicted"/>
<sequence length="125" mass="14396">MRHTTVMKRFPNEDSANATCTTWDDLDGKELKFLGNARPAKRFLYFRFIITYIHCKKEGMQERTFKDFESTPGTDKATSRIIVAEDIYQAMIASNKEPPGNDNEEEEASNSDSDEPAFTDRIEFL</sequence>
<dbReference type="Proteomes" id="UP000030686">
    <property type="component" value="Unassembled WGS sequence"/>
</dbReference>